<dbReference type="EMBL" id="DS235845">
    <property type="protein sequence ID" value="EEB18377.1"/>
    <property type="molecule type" value="Genomic_DNA"/>
</dbReference>
<protein>
    <submittedName>
        <fullName evidence="1 2">Uncharacterized protein</fullName>
    </submittedName>
</protein>
<dbReference type="AlphaFoldDB" id="E0VYC1"/>
<accession>E0VYC1</accession>
<gene>
    <name evidence="2" type="primary">8233099</name>
    <name evidence="1" type="ORF">Phum_PHUM512700</name>
</gene>
<organism>
    <name type="scientific">Pediculus humanus subsp. corporis</name>
    <name type="common">Body louse</name>
    <dbReference type="NCBI Taxonomy" id="121224"/>
    <lineage>
        <taxon>Eukaryota</taxon>
        <taxon>Metazoa</taxon>
        <taxon>Ecdysozoa</taxon>
        <taxon>Arthropoda</taxon>
        <taxon>Hexapoda</taxon>
        <taxon>Insecta</taxon>
        <taxon>Pterygota</taxon>
        <taxon>Neoptera</taxon>
        <taxon>Paraneoptera</taxon>
        <taxon>Psocodea</taxon>
        <taxon>Troctomorpha</taxon>
        <taxon>Phthiraptera</taxon>
        <taxon>Anoplura</taxon>
        <taxon>Pediculidae</taxon>
        <taxon>Pediculus</taxon>
    </lineage>
</organism>
<dbReference type="STRING" id="121224.E0VYC1"/>
<dbReference type="OrthoDB" id="6624092at2759"/>
<reference evidence="1" key="1">
    <citation type="submission" date="2007-04" db="EMBL/GenBank/DDBJ databases">
        <title>Annotation of Pediculus humanus corporis strain USDA.</title>
        <authorList>
            <person name="Kirkness E."/>
            <person name="Hannick L."/>
            <person name="Hass B."/>
            <person name="Bruggner R."/>
            <person name="Lawson D."/>
            <person name="Bidwell S."/>
            <person name="Joardar V."/>
            <person name="Caler E."/>
            <person name="Walenz B."/>
            <person name="Inman J."/>
            <person name="Schobel S."/>
            <person name="Galinsky K."/>
            <person name="Amedeo P."/>
            <person name="Strausberg R."/>
        </authorList>
    </citation>
    <scope>NUCLEOTIDE SEQUENCE</scope>
    <source>
        <strain evidence="1">USDA</strain>
    </source>
</reference>
<evidence type="ECO:0000313" key="3">
    <source>
        <dbReference type="Proteomes" id="UP000009046"/>
    </source>
</evidence>
<dbReference type="KEGG" id="phu:Phum_PHUM512700"/>
<dbReference type="EnsemblMetazoa" id="PHUM512700-RA">
    <property type="protein sequence ID" value="PHUM512700-PA"/>
    <property type="gene ID" value="PHUM512700"/>
</dbReference>
<evidence type="ECO:0000313" key="1">
    <source>
        <dbReference type="EMBL" id="EEB18377.1"/>
    </source>
</evidence>
<dbReference type="HOGENOM" id="CLU_1356111_0_0_1"/>
<dbReference type="GeneID" id="8233099"/>
<dbReference type="InParanoid" id="E0VYC1"/>
<proteinExistence type="predicted"/>
<keyword evidence="3" id="KW-1185">Reference proteome</keyword>
<dbReference type="VEuPathDB" id="VectorBase:PHUM512700"/>
<dbReference type="Proteomes" id="UP000009046">
    <property type="component" value="Unassembled WGS sequence"/>
</dbReference>
<reference evidence="1" key="2">
    <citation type="submission" date="2007-04" db="EMBL/GenBank/DDBJ databases">
        <title>The genome of the human body louse.</title>
        <authorList>
            <consortium name="The Human Body Louse Genome Consortium"/>
            <person name="Kirkness E."/>
            <person name="Walenz B."/>
            <person name="Hass B."/>
            <person name="Bruggner R."/>
            <person name="Strausberg R."/>
        </authorList>
    </citation>
    <scope>NUCLEOTIDE SEQUENCE</scope>
    <source>
        <strain evidence="1">USDA</strain>
    </source>
</reference>
<name>E0VYC1_PEDHC</name>
<reference evidence="2" key="3">
    <citation type="submission" date="2021-02" db="UniProtKB">
        <authorList>
            <consortium name="EnsemblMetazoa"/>
        </authorList>
    </citation>
    <scope>IDENTIFICATION</scope>
    <source>
        <strain evidence="2">USDA</strain>
    </source>
</reference>
<evidence type="ECO:0000313" key="2">
    <source>
        <dbReference type="EnsemblMetazoa" id="PHUM512700-PA"/>
    </source>
</evidence>
<dbReference type="CTD" id="8233099"/>
<sequence length="202" mass="22953">MMRLKKIYRDELLQIAIILSLLRVDPSVHLGYLSQTIGIGIDDNLNNNSSWSNLNPFFNRRLYIHPKCVNYSNLLEYERDLFEDLNALGRYNRINAQNDITAYLLNVNGTGVDLEQDVATPTPDVASDVVENGTEVATSLPEDVLMNDNDLWLSVKDETVGQQYEVELTQEVERKEGKVVELVTTISARSRQHSNTRDIIVV</sequence>
<dbReference type="RefSeq" id="XP_002431115.1">
    <property type="nucleotide sequence ID" value="XM_002431070.1"/>
</dbReference>
<dbReference type="EMBL" id="AAZO01006242">
    <property type="status" value="NOT_ANNOTATED_CDS"/>
    <property type="molecule type" value="Genomic_DNA"/>
</dbReference>